<reference evidence="4" key="1">
    <citation type="submission" date="2016-04" db="UniProtKB">
        <authorList>
            <consortium name="WormBaseParasite"/>
        </authorList>
    </citation>
    <scope>IDENTIFICATION</scope>
</reference>
<protein>
    <submittedName>
        <fullName evidence="4">SET domain-containing protein</fullName>
    </submittedName>
</protein>
<evidence type="ECO:0000313" key="4">
    <source>
        <dbReference type="WBParaSite" id="HDID_0000866201-mRNA-1"/>
    </source>
</evidence>
<evidence type="ECO:0000313" key="2">
    <source>
        <dbReference type="EMBL" id="VDL60978.1"/>
    </source>
</evidence>
<dbReference type="EMBL" id="UYSG01011118">
    <property type="protein sequence ID" value="VDL60978.1"/>
    <property type="molecule type" value="Genomic_DNA"/>
</dbReference>
<evidence type="ECO:0000256" key="1">
    <source>
        <dbReference type="SAM" id="MobiDB-lite"/>
    </source>
</evidence>
<dbReference type="AlphaFoldDB" id="A0A0R3STD7"/>
<organism evidence="4">
    <name type="scientific">Hymenolepis diminuta</name>
    <name type="common">Rat tapeworm</name>
    <dbReference type="NCBI Taxonomy" id="6216"/>
    <lineage>
        <taxon>Eukaryota</taxon>
        <taxon>Metazoa</taxon>
        <taxon>Spiralia</taxon>
        <taxon>Lophotrochozoa</taxon>
        <taxon>Platyhelminthes</taxon>
        <taxon>Cestoda</taxon>
        <taxon>Eucestoda</taxon>
        <taxon>Cyclophyllidea</taxon>
        <taxon>Hymenolepididae</taxon>
        <taxon>Hymenolepis</taxon>
    </lineage>
</organism>
<reference evidence="2 3" key="2">
    <citation type="submission" date="2018-11" db="EMBL/GenBank/DDBJ databases">
        <authorList>
            <consortium name="Pathogen Informatics"/>
        </authorList>
    </citation>
    <scope>NUCLEOTIDE SEQUENCE [LARGE SCALE GENOMIC DNA]</scope>
</reference>
<evidence type="ECO:0000313" key="3">
    <source>
        <dbReference type="Proteomes" id="UP000274504"/>
    </source>
</evidence>
<accession>A0A0R3STD7</accession>
<dbReference type="STRING" id="6216.A0A0R3STD7"/>
<dbReference type="InterPro" id="IPR021900">
    <property type="entry name" value="DUF3512"/>
</dbReference>
<sequence length="694" mass="76843">MSILTSTSGSTSPYTLCFPSPCLPIIPTNPRVSHSKSGLFVYNSTVPAPPPSLTHVLLKLPNYDQWDLISSKSPIFTKSISASSNSLSGCWPTLLPPSTSPPTPLHPDSIDYAERICSVPMLPKYYGPLVEPDTLTIYNYSKTSSSPPFSSKSYTADSLAPQSSISHLARFSSMGDDKDTRLGEPIDKNITLESLLDAPPSKSTTSENALKRKIPDESSYVIHPIPLHKRSRGQLSRAKDACLELIAVLLQQDVNGFFHFVLKSPNNNNKLTKMCLRTLERYIHTNKVKNLAHLREYVEEFFSSFQDDTEHCDSNSTTGSLEGWSAVCSEAYRLSLIAKGWFDSIGAESELMQEPVYQPVEDTQEVTALGLLNPDNKGLVSATERVRTIGEEVGPLHFGTYLSPNGGYREDRRNRVIPYTYLNYGPYSTFGPSFDSGASNCSPEANQLLLSTTWLPGRMLYSLERVEGNSSKDGEDELDDCPWSRLRCVPEADQDEELQEALSECAAEWKQSKEASKILDEIVPTVVFGDHLDGDFGLYLANAITRNLPTEKDDEIDNNIAEETTQELVSKQEVLKVDDDKVAESNNEEEENVELFVKSSQLLRDLYNAQQRRLGDFSPASLAEERTLRPSGREMRIATELAKTLIDLVGKITKGPGDILLSRAPVRRALGLDPNAPVLPSSPEAEKIVDFTTQ</sequence>
<dbReference type="Pfam" id="PF12024">
    <property type="entry name" value="DUF3512"/>
    <property type="match status" value="1"/>
</dbReference>
<dbReference type="Proteomes" id="UP000274504">
    <property type="component" value="Unassembled WGS sequence"/>
</dbReference>
<dbReference type="OrthoDB" id="21648at2759"/>
<feature type="compositionally biased region" description="Basic and acidic residues" evidence="1">
    <location>
        <begin position="684"/>
        <end position="694"/>
    </location>
</feature>
<gene>
    <name evidence="2" type="ORF">HDID_LOCUS8660</name>
</gene>
<feature type="region of interest" description="Disordered" evidence="1">
    <location>
        <begin position="673"/>
        <end position="694"/>
    </location>
</feature>
<dbReference type="WBParaSite" id="HDID_0000866201-mRNA-1">
    <property type="protein sequence ID" value="HDID_0000866201-mRNA-1"/>
    <property type="gene ID" value="HDID_0000866201"/>
</dbReference>
<name>A0A0R3STD7_HYMDI</name>
<proteinExistence type="predicted"/>